<dbReference type="InterPro" id="IPR002881">
    <property type="entry name" value="DUF58"/>
</dbReference>
<evidence type="ECO:0000313" key="4">
    <source>
        <dbReference type="EMBL" id="RRQ21962.1"/>
    </source>
</evidence>
<dbReference type="RefSeq" id="WP_125181300.1">
    <property type="nucleotide sequence ID" value="NZ_QZMU01000001.1"/>
</dbReference>
<proteinExistence type="predicted"/>
<feature type="transmembrane region" description="Helical" evidence="2">
    <location>
        <begin position="37"/>
        <end position="60"/>
    </location>
</feature>
<organism evidence="4 5">
    <name type="scientific">Thiohalobacter thiocyanaticus</name>
    <dbReference type="NCBI Taxonomy" id="585455"/>
    <lineage>
        <taxon>Bacteria</taxon>
        <taxon>Pseudomonadati</taxon>
        <taxon>Pseudomonadota</taxon>
        <taxon>Gammaproteobacteria</taxon>
        <taxon>Thiohalobacterales</taxon>
        <taxon>Thiohalobacteraceae</taxon>
        <taxon>Thiohalobacter</taxon>
    </lineage>
</organism>
<dbReference type="AlphaFoldDB" id="A0A426QJL4"/>
<sequence>MPPTPRQPALPFAERLLRRQPPTLDPGDTVELPPRNIFILPTATGLGFALLLLLLLLGAINYNNNLVFALTFLLAGVGVMAMLQTWRNLAGLRLQLAAAAPVQCGRPARFTLTARADERRTGLVLDANGGEPVGFDVPAAAPARVELAVPTRRRGWVGPGRVRLFTRYPLGLFHCWTHVNIRARTWVWPVPAETARPPPQGRRRPSEDGTQGRGQDDFRGFRTYHPGDSLRLVDWKAYAREQGLQVKEFGGDRSEEYWLDFASLAEPDTEVRLRRLTRWVLELDRDQQGYGLRLPGEAIPLGRGAAQRERCLKALALFEVPG</sequence>
<evidence type="ECO:0000256" key="1">
    <source>
        <dbReference type="SAM" id="MobiDB-lite"/>
    </source>
</evidence>
<dbReference type="PANTHER" id="PTHR34351:SF1">
    <property type="entry name" value="SLR1927 PROTEIN"/>
    <property type="match status" value="1"/>
</dbReference>
<evidence type="ECO:0000313" key="5">
    <source>
        <dbReference type="Proteomes" id="UP000287798"/>
    </source>
</evidence>
<comment type="caution">
    <text evidence="4">The sequence shown here is derived from an EMBL/GenBank/DDBJ whole genome shotgun (WGS) entry which is preliminary data.</text>
</comment>
<protein>
    <submittedName>
        <fullName evidence="4">DUF58 domain-containing protein</fullName>
    </submittedName>
</protein>
<evidence type="ECO:0000256" key="2">
    <source>
        <dbReference type="SAM" id="Phobius"/>
    </source>
</evidence>
<feature type="transmembrane region" description="Helical" evidence="2">
    <location>
        <begin position="66"/>
        <end position="86"/>
    </location>
</feature>
<gene>
    <name evidence="4" type="ORF">D6C00_08375</name>
</gene>
<feature type="region of interest" description="Disordered" evidence="1">
    <location>
        <begin position="192"/>
        <end position="220"/>
    </location>
</feature>
<evidence type="ECO:0000259" key="3">
    <source>
        <dbReference type="Pfam" id="PF01882"/>
    </source>
</evidence>
<keyword evidence="2" id="KW-1133">Transmembrane helix</keyword>
<dbReference type="Proteomes" id="UP000287798">
    <property type="component" value="Unassembled WGS sequence"/>
</dbReference>
<feature type="domain" description="DUF58" evidence="3">
    <location>
        <begin position="222"/>
        <end position="259"/>
    </location>
</feature>
<keyword evidence="5" id="KW-1185">Reference proteome</keyword>
<dbReference type="EMBL" id="QZMU01000001">
    <property type="protein sequence ID" value="RRQ21962.1"/>
    <property type="molecule type" value="Genomic_DNA"/>
</dbReference>
<keyword evidence="2" id="KW-0472">Membrane</keyword>
<accession>A0A426QJL4</accession>
<reference evidence="4 5" key="1">
    <citation type="journal article" date="2010" name="Int. J. Syst. Evol. Microbiol.">
        <title>Thiohalobacter thiocyanaticus gen. nov., sp. nov., a moderately halophilic, sulfur-oxidizing gammaproteobacterium from hypersaline lakes, that utilizes thiocyanate.</title>
        <authorList>
            <person name="Sorokin D.Y."/>
            <person name="Kovaleva O.L."/>
            <person name="Tourova T.P."/>
            <person name="Muyzer G."/>
        </authorList>
    </citation>
    <scope>NUCLEOTIDE SEQUENCE [LARGE SCALE GENOMIC DNA]</scope>
    <source>
        <strain evidence="4 5">Hrh1</strain>
    </source>
</reference>
<dbReference type="PANTHER" id="PTHR34351">
    <property type="entry name" value="SLR1927 PROTEIN-RELATED"/>
    <property type="match status" value="1"/>
</dbReference>
<keyword evidence="2" id="KW-0812">Transmembrane</keyword>
<dbReference type="Pfam" id="PF01882">
    <property type="entry name" value="DUF58"/>
    <property type="match status" value="1"/>
</dbReference>
<name>A0A426QJL4_9GAMM</name>
<dbReference type="OrthoDB" id="5298497at2"/>